<gene>
    <name evidence="1" type="ORF">G3I18_10985</name>
</gene>
<comment type="caution">
    <text evidence="1">The sequence shown here is derived from an EMBL/GenBank/DDBJ whole genome shotgun (WGS) entry which is preliminary data.</text>
</comment>
<protein>
    <submittedName>
        <fullName evidence="1">DUF3224 domain-containing protein</fullName>
    </submittedName>
</protein>
<reference evidence="1 2" key="1">
    <citation type="submission" date="2020-01" db="EMBL/GenBank/DDBJ databases">
        <title>Insect and environment-associated Actinomycetes.</title>
        <authorList>
            <person name="Currrie C."/>
            <person name="Chevrette M."/>
            <person name="Carlson C."/>
            <person name="Stubbendieck R."/>
            <person name="Wendt-Pienkowski E."/>
        </authorList>
    </citation>
    <scope>NUCLEOTIDE SEQUENCE [LARGE SCALE GENOMIC DNA]</scope>
    <source>
        <strain evidence="1 2">SID8189</strain>
    </source>
</reference>
<keyword evidence="2" id="KW-1185">Reference proteome</keyword>
<dbReference type="SUPFAM" id="SSF159238">
    <property type="entry name" value="SO1590-like"/>
    <property type="match status" value="1"/>
</dbReference>
<evidence type="ECO:0000313" key="2">
    <source>
        <dbReference type="Proteomes" id="UP000471745"/>
    </source>
</evidence>
<dbReference type="Pfam" id="PF11528">
    <property type="entry name" value="DUF3224"/>
    <property type="match status" value="1"/>
</dbReference>
<dbReference type="InterPro" id="IPR021607">
    <property type="entry name" value="DUF3224"/>
</dbReference>
<name>A0A9X5HBY1_9ACTN</name>
<accession>A0A9X5HBY1</accession>
<dbReference type="Proteomes" id="UP000471745">
    <property type="component" value="Unassembled WGS sequence"/>
</dbReference>
<evidence type="ECO:0000313" key="1">
    <source>
        <dbReference type="EMBL" id="NEC49100.1"/>
    </source>
</evidence>
<proteinExistence type="predicted"/>
<sequence>MPVTETAGHFTFADWKENPVSPEDVFPRLAHATVVNAFSGGVEAEATVCDYTIAYDTAVTGVFAGLELVTGRVDGRSGAFVLEERGRFADDGTVHCTFEVVEGSGTGELTGLRGTGGFTYRHGETKVPYTFAYEVGRA</sequence>
<dbReference type="AlphaFoldDB" id="A0A9X5HBY1"/>
<dbReference type="EMBL" id="JAAGNA010000380">
    <property type="protein sequence ID" value="NEC49100.1"/>
    <property type="molecule type" value="Genomic_DNA"/>
</dbReference>
<dbReference type="InterPro" id="IPR023159">
    <property type="entry name" value="SO1590-like_sf"/>
</dbReference>
<dbReference type="RefSeq" id="WP_163088168.1">
    <property type="nucleotide sequence ID" value="NZ_JAAGNA010000380.1"/>
</dbReference>
<dbReference type="Gene3D" id="2.40.350.10">
    <property type="entry name" value="SO1590-like"/>
    <property type="match status" value="1"/>
</dbReference>
<organism evidence="1 2">
    <name type="scientific">Actinospica acidiphila</name>
    <dbReference type="NCBI Taxonomy" id="304899"/>
    <lineage>
        <taxon>Bacteria</taxon>
        <taxon>Bacillati</taxon>
        <taxon>Actinomycetota</taxon>
        <taxon>Actinomycetes</taxon>
        <taxon>Catenulisporales</taxon>
        <taxon>Actinospicaceae</taxon>
        <taxon>Actinospica</taxon>
    </lineage>
</organism>